<dbReference type="Gene3D" id="3.40.50.300">
    <property type="entry name" value="P-loop containing nucleotide triphosphate hydrolases"/>
    <property type="match status" value="1"/>
</dbReference>
<dbReference type="PANTHER" id="PTHR18884">
    <property type="entry name" value="SEPTIN"/>
    <property type="match status" value="1"/>
</dbReference>
<evidence type="ECO:0000256" key="1">
    <source>
        <dbReference type="ARBA" id="ARBA00022618"/>
    </source>
</evidence>
<feature type="region of interest" description="Disordered" evidence="8">
    <location>
        <begin position="326"/>
        <end position="347"/>
    </location>
</feature>
<dbReference type="InterPro" id="IPR016491">
    <property type="entry name" value="Septin"/>
</dbReference>
<evidence type="ECO:0000256" key="4">
    <source>
        <dbReference type="ARBA" id="ARBA00023134"/>
    </source>
</evidence>
<feature type="domain" description="Septin-type G" evidence="9">
    <location>
        <begin position="49"/>
        <end position="314"/>
    </location>
</feature>
<dbReference type="SUPFAM" id="SSF52540">
    <property type="entry name" value="P-loop containing nucleoside triphosphate hydrolases"/>
    <property type="match status" value="1"/>
</dbReference>
<dbReference type="OMA" id="EAPILCK"/>
<keyword evidence="4 6" id="KW-0342">GTP-binding</keyword>
<dbReference type="PIRSF" id="PIRSF006698">
    <property type="entry name" value="Septin"/>
    <property type="match status" value="1"/>
</dbReference>
<feature type="coiled-coil region" evidence="7">
    <location>
        <begin position="358"/>
        <end position="410"/>
    </location>
</feature>
<evidence type="ECO:0000313" key="10">
    <source>
        <dbReference type="EMBL" id="KXN74403.1"/>
    </source>
</evidence>
<evidence type="ECO:0000256" key="5">
    <source>
        <dbReference type="ARBA" id="ARBA00023306"/>
    </source>
</evidence>
<dbReference type="GO" id="GO:0031105">
    <property type="term" value="C:septin complex"/>
    <property type="evidence" value="ECO:0007669"/>
    <property type="project" value="UniProtKB-ARBA"/>
</dbReference>
<dbReference type="AlphaFoldDB" id="A0A137PHC6"/>
<keyword evidence="5" id="KW-0131">Cell cycle</keyword>
<dbReference type="InterPro" id="IPR027417">
    <property type="entry name" value="P-loop_NTPase"/>
</dbReference>
<dbReference type="FunFam" id="3.40.50.300:FF:000162">
    <property type="entry name" value="septin-7 isoform X1"/>
    <property type="match status" value="1"/>
</dbReference>
<proteinExistence type="inferred from homology"/>
<comment type="similarity">
    <text evidence="6">Belongs to the TRAFAC class TrmE-Era-EngA-EngB-Septin-like GTPase superfamily. Septin GTPase family.</text>
</comment>
<dbReference type="OrthoDB" id="416553at2759"/>
<evidence type="ECO:0000256" key="2">
    <source>
        <dbReference type="ARBA" id="ARBA00022741"/>
    </source>
</evidence>
<dbReference type="Proteomes" id="UP000070444">
    <property type="component" value="Unassembled WGS sequence"/>
</dbReference>
<evidence type="ECO:0000256" key="3">
    <source>
        <dbReference type="ARBA" id="ARBA00023054"/>
    </source>
</evidence>
<evidence type="ECO:0000256" key="6">
    <source>
        <dbReference type="RuleBase" id="RU004560"/>
    </source>
</evidence>
<dbReference type="EMBL" id="KQ964424">
    <property type="protein sequence ID" value="KXN74403.1"/>
    <property type="molecule type" value="Genomic_DNA"/>
</dbReference>
<keyword evidence="2 6" id="KW-0547">Nucleotide-binding</keyword>
<organism evidence="10 11">
    <name type="scientific">Conidiobolus coronatus (strain ATCC 28846 / CBS 209.66 / NRRL 28638)</name>
    <name type="common">Delacroixia coronata</name>
    <dbReference type="NCBI Taxonomy" id="796925"/>
    <lineage>
        <taxon>Eukaryota</taxon>
        <taxon>Fungi</taxon>
        <taxon>Fungi incertae sedis</taxon>
        <taxon>Zoopagomycota</taxon>
        <taxon>Entomophthoromycotina</taxon>
        <taxon>Entomophthoromycetes</taxon>
        <taxon>Entomophthorales</taxon>
        <taxon>Ancylistaceae</taxon>
        <taxon>Conidiobolus</taxon>
    </lineage>
</organism>
<evidence type="ECO:0000256" key="7">
    <source>
        <dbReference type="SAM" id="Coils"/>
    </source>
</evidence>
<name>A0A137PHC6_CONC2</name>
<dbReference type="GO" id="GO:0005525">
    <property type="term" value="F:GTP binding"/>
    <property type="evidence" value="ECO:0007669"/>
    <property type="project" value="UniProtKB-KW"/>
</dbReference>
<dbReference type="InterPro" id="IPR030379">
    <property type="entry name" value="G_SEPTIN_dom"/>
</dbReference>
<reference evidence="10 11" key="1">
    <citation type="journal article" date="2015" name="Genome Biol. Evol.">
        <title>Phylogenomic analyses indicate that early fungi evolved digesting cell walls of algal ancestors of land plants.</title>
        <authorList>
            <person name="Chang Y."/>
            <person name="Wang S."/>
            <person name="Sekimoto S."/>
            <person name="Aerts A.L."/>
            <person name="Choi C."/>
            <person name="Clum A."/>
            <person name="LaButti K.M."/>
            <person name="Lindquist E.A."/>
            <person name="Yee Ngan C."/>
            <person name="Ohm R.A."/>
            <person name="Salamov A.A."/>
            <person name="Grigoriev I.V."/>
            <person name="Spatafora J.W."/>
            <person name="Berbee M.L."/>
        </authorList>
    </citation>
    <scope>NUCLEOTIDE SEQUENCE [LARGE SCALE GENOMIC DNA]</scope>
    <source>
        <strain evidence="10 11">NRRL 28638</strain>
    </source>
</reference>
<dbReference type="Pfam" id="PF00735">
    <property type="entry name" value="Septin"/>
    <property type="match status" value="1"/>
</dbReference>
<sequence length="416" mass="48046">MPLEYALQHRGKNPDLGPWKVANAIQAVLKDTLGVDVLPKQRCVRIGRAPFVFNVLVMGETGLGKTTFMNTLFNTDLTEKIAPKYPQKTTQVTVNPANFELKEDNVTLHLSIIDTPGFGDQLNREKNLQPILDYIDTQYSNYLTEENKKTFRQAIPDTRVHAVLYFISPGYGLRQLDIVALKELSDKVNIIPVIAKADTMLAEERDKVKQKILKEIKLNDIKIYSIDHCDEDELKEELKEHVPFAVMGSQSLVDNGTEKVRGRKYRWGVVEVDNPEHCDFIHLQQMLMNTCLQDLIETTHYKHYALYRANHMRKDGRPLSVLQCDEGYDSKSAPQTEDSSDEFTRKEEEMRQKFVQMVREKEASLRDNEEQLHQKSKQLMAEIEAERRQLEAEEREIDNLLAQRDQMTKKPSIGKK</sequence>
<protein>
    <submittedName>
        <fullName evidence="10">Septin</fullName>
    </submittedName>
</protein>
<dbReference type="GO" id="GO:0000281">
    <property type="term" value="P:mitotic cytokinesis"/>
    <property type="evidence" value="ECO:0007669"/>
    <property type="project" value="UniProtKB-ARBA"/>
</dbReference>
<evidence type="ECO:0000256" key="8">
    <source>
        <dbReference type="SAM" id="MobiDB-lite"/>
    </source>
</evidence>
<dbReference type="GO" id="GO:0032161">
    <property type="term" value="C:cleavage apparatus septin structure"/>
    <property type="evidence" value="ECO:0007669"/>
    <property type="project" value="UniProtKB-ARBA"/>
</dbReference>
<keyword evidence="11" id="KW-1185">Reference proteome</keyword>
<dbReference type="CDD" id="cd01850">
    <property type="entry name" value="CDC_Septin"/>
    <property type="match status" value="1"/>
</dbReference>
<dbReference type="PROSITE" id="PS51719">
    <property type="entry name" value="G_SEPTIN"/>
    <property type="match status" value="1"/>
</dbReference>
<gene>
    <name evidence="10" type="ORF">CONCODRAFT_67580</name>
</gene>
<accession>A0A137PHC6</accession>
<evidence type="ECO:0000259" key="9">
    <source>
        <dbReference type="PROSITE" id="PS51719"/>
    </source>
</evidence>
<keyword evidence="1" id="KW-0132">Cell division</keyword>
<evidence type="ECO:0000313" key="11">
    <source>
        <dbReference type="Proteomes" id="UP000070444"/>
    </source>
</evidence>
<dbReference type="STRING" id="796925.A0A137PHC6"/>
<keyword evidence="3 7" id="KW-0175">Coiled coil</keyword>